<feature type="domain" description="CCHC-type" evidence="7">
    <location>
        <begin position="121"/>
        <end position="136"/>
    </location>
</feature>
<dbReference type="PROSITE" id="PS50158">
    <property type="entry name" value="ZF_CCHC"/>
    <property type="match status" value="2"/>
</dbReference>
<evidence type="ECO:0000256" key="3">
    <source>
        <dbReference type="ARBA" id="ARBA00022771"/>
    </source>
</evidence>
<dbReference type="EnsemblMetazoa" id="G12541.1">
    <property type="protein sequence ID" value="G12541.1:cds"/>
    <property type="gene ID" value="G12541"/>
</dbReference>
<sequence>MTRFARASDGNRKRPLDASEWNELKKDDKKSKKEKTKTKKLKKNKDGKAVKQKVEQTEDVVHHSKAPNEQSDKQTSLESRLRNLSQKKTTELQLQEAYKKVKRSEDRRVKRIQKKQDELVCYNCRGSGHLMSDCPEAKRDIEQGTGICFKCGSTEHSASRCSVKLPPGKFPYAKCFICGETGHLSKQCPDNPKGLYPMGGCCKICESVEHYQRDCPELQSQQGVKSYCLPTITAHSSVDAEVDFEEANLKPVVKKKQGPKTVVF</sequence>
<dbReference type="OMA" id="STACNKR"/>
<proteinExistence type="predicted"/>
<evidence type="ECO:0000256" key="5">
    <source>
        <dbReference type="PROSITE-ProRule" id="PRU00047"/>
    </source>
</evidence>
<dbReference type="FunFam" id="4.10.60.10:FF:000091">
    <property type="entry name" value="Zinc finger CCHC-type-containing 9"/>
    <property type="match status" value="1"/>
</dbReference>
<dbReference type="Pfam" id="PF00098">
    <property type="entry name" value="zf-CCHC"/>
    <property type="match status" value="3"/>
</dbReference>
<dbReference type="Proteomes" id="UP000005408">
    <property type="component" value="Unassembled WGS sequence"/>
</dbReference>
<dbReference type="GO" id="GO:0003676">
    <property type="term" value="F:nucleic acid binding"/>
    <property type="evidence" value="ECO:0007669"/>
    <property type="project" value="InterPro"/>
</dbReference>
<keyword evidence="1" id="KW-0479">Metal-binding</keyword>
<evidence type="ECO:0000256" key="6">
    <source>
        <dbReference type="SAM" id="MobiDB-lite"/>
    </source>
</evidence>
<dbReference type="AlphaFoldDB" id="A0A8W8I5Q0"/>
<keyword evidence="4" id="KW-0862">Zinc</keyword>
<dbReference type="EnsemblMetazoa" id="G12541.3">
    <property type="protein sequence ID" value="G12541.3:cds"/>
    <property type="gene ID" value="G12541"/>
</dbReference>
<organism evidence="8 9">
    <name type="scientific">Magallana gigas</name>
    <name type="common">Pacific oyster</name>
    <name type="synonym">Crassostrea gigas</name>
    <dbReference type="NCBI Taxonomy" id="29159"/>
    <lineage>
        <taxon>Eukaryota</taxon>
        <taxon>Metazoa</taxon>
        <taxon>Spiralia</taxon>
        <taxon>Lophotrochozoa</taxon>
        <taxon>Mollusca</taxon>
        <taxon>Bivalvia</taxon>
        <taxon>Autobranchia</taxon>
        <taxon>Pteriomorphia</taxon>
        <taxon>Ostreida</taxon>
        <taxon>Ostreoidea</taxon>
        <taxon>Ostreidae</taxon>
        <taxon>Magallana</taxon>
    </lineage>
</organism>
<evidence type="ECO:0000256" key="1">
    <source>
        <dbReference type="ARBA" id="ARBA00022723"/>
    </source>
</evidence>
<feature type="compositionally biased region" description="Basic and acidic residues" evidence="6">
    <location>
        <begin position="9"/>
        <end position="31"/>
    </location>
</feature>
<evidence type="ECO:0000256" key="2">
    <source>
        <dbReference type="ARBA" id="ARBA00022737"/>
    </source>
</evidence>
<evidence type="ECO:0000313" key="8">
    <source>
        <dbReference type="EnsemblMetazoa" id="G12541.2:cds"/>
    </source>
</evidence>
<feature type="compositionally biased region" description="Basic and acidic residues" evidence="6">
    <location>
        <begin position="44"/>
        <end position="62"/>
    </location>
</feature>
<dbReference type="Gene3D" id="4.10.60.10">
    <property type="entry name" value="Zinc finger, CCHC-type"/>
    <property type="match status" value="2"/>
</dbReference>
<dbReference type="InterPro" id="IPR036875">
    <property type="entry name" value="Znf_CCHC_sf"/>
</dbReference>
<reference evidence="8" key="1">
    <citation type="submission" date="2022-08" db="UniProtKB">
        <authorList>
            <consortium name="EnsemblMetazoa"/>
        </authorList>
    </citation>
    <scope>IDENTIFICATION</scope>
    <source>
        <strain evidence="8">05x7-T-G4-1.051#20</strain>
    </source>
</reference>
<feature type="domain" description="CCHC-type" evidence="7">
    <location>
        <begin position="174"/>
        <end position="190"/>
    </location>
</feature>
<feature type="compositionally biased region" description="Basic residues" evidence="6">
    <location>
        <begin position="32"/>
        <end position="43"/>
    </location>
</feature>
<keyword evidence="9" id="KW-1185">Reference proteome</keyword>
<dbReference type="EnsemblMetazoa" id="G12541.2">
    <property type="protein sequence ID" value="G12541.2:cds"/>
    <property type="gene ID" value="G12541"/>
</dbReference>
<evidence type="ECO:0000256" key="4">
    <source>
        <dbReference type="ARBA" id="ARBA00022833"/>
    </source>
</evidence>
<dbReference type="PANTHER" id="PTHR46242:SF1">
    <property type="entry name" value="ZINC FINGER CCHC DOMAIN-CONTAINING PROTEIN 9"/>
    <property type="match status" value="1"/>
</dbReference>
<dbReference type="PANTHER" id="PTHR46242">
    <property type="entry name" value="ZINC FINGER CCHC DOMAIN-CONTAINING PROTEIN 9 ZCCHC9"/>
    <property type="match status" value="1"/>
</dbReference>
<protein>
    <recommendedName>
        <fullName evidence="7">CCHC-type domain-containing protein</fullName>
    </recommendedName>
</protein>
<accession>A0A8W8I5Q0</accession>
<dbReference type="SUPFAM" id="SSF57756">
    <property type="entry name" value="Retrovirus zinc finger-like domains"/>
    <property type="match status" value="2"/>
</dbReference>
<feature type="region of interest" description="Disordered" evidence="6">
    <location>
        <begin position="1"/>
        <end position="88"/>
    </location>
</feature>
<dbReference type="InterPro" id="IPR042246">
    <property type="entry name" value="ZCCHC9"/>
</dbReference>
<dbReference type="SMART" id="SM00343">
    <property type="entry name" value="ZnF_C2HC"/>
    <property type="match status" value="4"/>
</dbReference>
<dbReference type="GO" id="GO:0008270">
    <property type="term" value="F:zinc ion binding"/>
    <property type="evidence" value="ECO:0007669"/>
    <property type="project" value="UniProtKB-KW"/>
</dbReference>
<keyword evidence="3 5" id="KW-0863">Zinc-finger</keyword>
<dbReference type="GO" id="GO:0005730">
    <property type="term" value="C:nucleolus"/>
    <property type="evidence" value="ECO:0007669"/>
    <property type="project" value="TreeGrafter"/>
</dbReference>
<name>A0A8W8I5Q0_MAGGI</name>
<evidence type="ECO:0000313" key="9">
    <source>
        <dbReference type="Proteomes" id="UP000005408"/>
    </source>
</evidence>
<feature type="compositionally biased region" description="Polar residues" evidence="6">
    <location>
        <begin position="67"/>
        <end position="88"/>
    </location>
</feature>
<dbReference type="OrthoDB" id="3863715at2759"/>
<evidence type="ECO:0000259" key="7">
    <source>
        <dbReference type="PROSITE" id="PS50158"/>
    </source>
</evidence>
<keyword evidence="2" id="KW-0677">Repeat</keyword>
<dbReference type="InterPro" id="IPR001878">
    <property type="entry name" value="Znf_CCHC"/>
</dbReference>